<dbReference type="HOGENOM" id="CLU_106738_7_1_6"/>
<name>B8KWE6_9GAMM</name>
<dbReference type="EMBL" id="DS999411">
    <property type="protein sequence ID" value="EED34705.1"/>
    <property type="molecule type" value="Genomic_DNA"/>
</dbReference>
<dbReference type="STRING" id="565045.NOR51B_644"/>
<dbReference type="InterPro" id="IPR037401">
    <property type="entry name" value="SnoaL-like"/>
</dbReference>
<dbReference type="eggNOG" id="COG5517">
    <property type="taxonomic scope" value="Bacteria"/>
</dbReference>
<accession>B8KWE6</accession>
<dbReference type="Proteomes" id="UP000004699">
    <property type="component" value="Unassembled WGS sequence"/>
</dbReference>
<evidence type="ECO:0000259" key="1">
    <source>
        <dbReference type="Pfam" id="PF13577"/>
    </source>
</evidence>
<feature type="domain" description="SnoaL-like" evidence="1">
    <location>
        <begin position="14"/>
        <end position="141"/>
    </location>
</feature>
<dbReference type="AlphaFoldDB" id="B8KWE6"/>
<organism evidence="2 3">
    <name type="scientific">Luminiphilus syltensis NOR5-1B</name>
    <dbReference type="NCBI Taxonomy" id="565045"/>
    <lineage>
        <taxon>Bacteria</taxon>
        <taxon>Pseudomonadati</taxon>
        <taxon>Pseudomonadota</taxon>
        <taxon>Gammaproteobacteria</taxon>
        <taxon>Cellvibrionales</taxon>
        <taxon>Halieaceae</taxon>
        <taxon>Luminiphilus</taxon>
    </lineage>
</organism>
<evidence type="ECO:0000313" key="2">
    <source>
        <dbReference type="EMBL" id="EED34705.1"/>
    </source>
</evidence>
<dbReference type="InterPro" id="IPR032710">
    <property type="entry name" value="NTF2-like_dom_sf"/>
</dbReference>
<dbReference type="OrthoDB" id="4571298at2"/>
<dbReference type="Gene3D" id="3.10.450.50">
    <property type="match status" value="1"/>
</dbReference>
<sequence>MAAPFRDEEIARLRTLLEVEAIRQLRIDYSLAMDSRDIDRLITLFADDAVCEYGPYGSWEGKQVIFDNYKATFSGDLAAPFTSLHINTNHHVELLSDTAARGQCYLTDIVTHVKADENPILWFALYDEEYRKEEGRWKFVRTSLQFFWPERHAQPPYA</sequence>
<dbReference type="Pfam" id="PF13577">
    <property type="entry name" value="SnoaL_4"/>
    <property type="match status" value="1"/>
</dbReference>
<dbReference type="SUPFAM" id="SSF54427">
    <property type="entry name" value="NTF2-like"/>
    <property type="match status" value="1"/>
</dbReference>
<reference evidence="3" key="1">
    <citation type="journal article" date="2013" name="BMC Microbiol.">
        <title>Taxonomy and evolution of bacteriochlorophyll a-containing members of the OM60/NOR5 clade of marine gammaproteobacteria: description of Luminiphilus syltensis gen. nov., sp. nov., reclassification of Haliea rubra as Pseudohaliea rubra gen. nov., comb. nov., and emendation of Chromatocurvus halotolerans.</title>
        <authorList>
            <person name="Spring S."/>
            <person name="Riedel T."/>
            <person name="Sproer C."/>
            <person name="Yan S."/>
            <person name="Harder J."/>
            <person name="Fuchs B.M."/>
        </authorList>
    </citation>
    <scope>NUCLEOTIDE SEQUENCE [LARGE SCALE GENOMIC DNA]</scope>
    <source>
        <strain evidence="3">NOR51-B</strain>
    </source>
</reference>
<keyword evidence="3" id="KW-1185">Reference proteome</keyword>
<evidence type="ECO:0000313" key="3">
    <source>
        <dbReference type="Proteomes" id="UP000004699"/>
    </source>
</evidence>
<proteinExistence type="predicted"/>
<dbReference type="RefSeq" id="WP_009019453.1">
    <property type="nucleotide sequence ID" value="NZ_DS999411.1"/>
</dbReference>
<gene>
    <name evidence="2" type="ORF">NOR51B_644</name>
</gene>
<protein>
    <recommendedName>
        <fullName evidence="1">SnoaL-like domain-containing protein</fullName>
    </recommendedName>
</protein>